<organism evidence="7 8">
    <name type="scientific">Perkinsus olseni</name>
    <name type="common">Perkinsus atlanticus</name>
    <dbReference type="NCBI Taxonomy" id="32597"/>
    <lineage>
        <taxon>Eukaryota</taxon>
        <taxon>Sar</taxon>
        <taxon>Alveolata</taxon>
        <taxon>Perkinsozoa</taxon>
        <taxon>Perkinsea</taxon>
        <taxon>Perkinsida</taxon>
        <taxon>Perkinsidae</taxon>
        <taxon>Perkinsus</taxon>
    </lineage>
</organism>
<feature type="transmembrane region" description="Helical" evidence="6">
    <location>
        <begin position="493"/>
        <end position="515"/>
    </location>
</feature>
<dbReference type="InterPro" id="IPR001807">
    <property type="entry name" value="ClC"/>
</dbReference>
<dbReference type="Proteomes" id="UP000541610">
    <property type="component" value="Unassembled WGS sequence"/>
</dbReference>
<dbReference type="GO" id="GO:0005247">
    <property type="term" value="F:voltage-gated chloride channel activity"/>
    <property type="evidence" value="ECO:0007669"/>
    <property type="project" value="TreeGrafter"/>
</dbReference>
<dbReference type="AlphaFoldDB" id="A0A7J6NU90"/>
<keyword evidence="5 6" id="KW-0472">Membrane</keyword>
<evidence type="ECO:0000256" key="2">
    <source>
        <dbReference type="ARBA" id="ARBA00022692"/>
    </source>
</evidence>
<feature type="transmembrane region" description="Helical" evidence="6">
    <location>
        <begin position="224"/>
        <end position="248"/>
    </location>
</feature>
<comment type="caution">
    <text evidence="7">The sequence shown here is derived from an EMBL/GenBank/DDBJ whole genome shotgun (WGS) entry which is preliminary data.</text>
</comment>
<feature type="transmembrane region" description="Helical" evidence="6">
    <location>
        <begin position="191"/>
        <end position="212"/>
    </location>
</feature>
<dbReference type="EMBL" id="JABANP010000186">
    <property type="protein sequence ID" value="KAF4687433.1"/>
    <property type="molecule type" value="Genomic_DNA"/>
</dbReference>
<keyword evidence="4 6" id="KW-1133">Transmembrane helix</keyword>
<evidence type="ECO:0000256" key="4">
    <source>
        <dbReference type="ARBA" id="ARBA00022989"/>
    </source>
</evidence>
<dbReference type="OrthoDB" id="44789at2759"/>
<reference evidence="7 8" key="1">
    <citation type="submission" date="2020-04" db="EMBL/GenBank/DDBJ databases">
        <title>Perkinsus olseni comparative genomics.</title>
        <authorList>
            <person name="Bogema D.R."/>
        </authorList>
    </citation>
    <scope>NUCLEOTIDE SEQUENCE [LARGE SCALE GENOMIC DNA]</scope>
    <source>
        <strain evidence="7">00978-12</strain>
    </source>
</reference>
<feature type="transmembrane region" description="Helical" evidence="6">
    <location>
        <begin position="83"/>
        <end position="105"/>
    </location>
</feature>
<feature type="transmembrane region" description="Helical" evidence="6">
    <location>
        <begin position="117"/>
        <end position="143"/>
    </location>
</feature>
<dbReference type="PANTHER" id="PTHR45720">
    <property type="entry name" value="CHLORIDE CHANNEL PROTEIN 2"/>
    <property type="match status" value="1"/>
</dbReference>
<dbReference type="Gene3D" id="1.10.3080.10">
    <property type="entry name" value="Clc chloride channel"/>
    <property type="match status" value="2"/>
</dbReference>
<keyword evidence="3" id="KW-0677">Repeat</keyword>
<evidence type="ECO:0000256" key="6">
    <source>
        <dbReference type="SAM" id="Phobius"/>
    </source>
</evidence>
<dbReference type="GO" id="GO:0016020">
    <property type="term" value="C:membrane"/>
    <property type="evidence" value="ECO:0007669"/>
    <property type="project" value="UniProtKB-SubCell"/>
</dbReference>
<sequence length="560" mass="60197">MPARSVGTHTARSIVDLFGTFDDVPHWTTEGVRFSSSAAAVDARREADGSKGIADSYVFSVAHALSFRRRLRYILSCCQPSQWILLALLGFVTALVAFTIELSVTKIYELRAEYLPVWAWLLTAAVLALFSVFCVHVGSPAAAGSGIPEMKVTLTGEDVDNFLSFRTLIAKSVGLVAVQAAGLSLGSEGPFIHVAGCLAVALCTYLPQTWFFKYISVETYRLQLLAVAVSAGVTATFGAPVGGVLFSIEVLPAASSPITLTFARRSPRPSSSCLHSVEGLLHSDSLHGGLQASEITAPGGAVPSRRFATLDHHPRDLRLHHPRHPLWGSVGHHRVFRRSAQLHHEEVPHSGPLCLGSRCGPGRRGVAYASPLLWQLDKGLLGDMLNVSHHEAASDVINKAGDLAIVFVAKICLMILSMSCWVPAGLFLPVFTIGAVSGRLYGLLVHELLADNYAFAPPAVYALVGAICLTAGATRTISVAVIAFELTGHIHQMAVIVISTVVSYAVASLFTTSIYDVLLHLKELPYVPHLRRPELYHHPIGDIVHRLPDTACVFLPGGKR</sequence>
<evidence type="ECO:0000313" key="8">
    <source>
        <dbReference type="Proteomes" id="UP000541610"/>
    </source>
</evidence>
<comment type="subcellular location">
    <subcellularLocation>
        <location evidence="1">Membrane</location>
        <topology evidence="1">Multi-pass membrane protein</topology>
    </subcellularLocation>
</comment>
<feature type="transmembrane region" description="Helical" evidence="6">
    <location>
        <begin position="420"/>
        <end position="441"/>
    </location>
</feature>
<gene>
    <name evidence="7" type="primary">CLH-4_3</name>
    <name evidence="7" type="ORF">FOZ60_003958</name>
</gene>
<dbReference type="Pfam" id="PF00654">
    <property type="entry name" value="Voltage_CLC"/>
    <property type="match status" value="2"/>
</dbReference>
<name>A0A7J6NU90_PEROL</name>
<feature type="transmembrane region" description="Helical" evidence="6">
    <location>
        <begin position="461"/>
        <end position="486"/>
    </location>
</feature>
<evidence type="ECO:0000313" key="7">
    <source>
        <dbReference type="EMBL" id="KAF4687433.1"/>
    </source>
</evidence>
<evidence type="ECO:0000256" key="1">
    <source>
        <dbReference type="ARBA" id="ARBA00004141"/>
    </source>
</evidence>
<dbReference type="InterPro" id="IPR050970">
    <property type="entry name" value="Cl_channel_volt-gated"/>
</dbReference>
<protein>
    <submittedName>
        <fullName evidence="7">Chloride Channel</fullName>
    </submittedName>
</protein>
<keyword evidence="2 6" id="KW-0812">Transmembrane</keyword>
<evidence type="ECO:0000256" key="5">
    <source>
        <dbReference type="ARBA" id="ARBA00023136"/>
    </source>
</evidence>
<dbReference type="PANTHER" id="PTHR45720:SF10">
    <property type="entry name" value="CHLORIDE CHANNEL PROTEIN 2"/>
    <property type="match status" value="1"/>
</dbReference>
<dbReference type="SUPFAM" id="SSF81340">
    <property type="entry name" value="Clc chloride channel"/>
    <property type="match status" value="1"/>
</dbReference>
<evidence type="ECO:0000256" key="3">
    <source>
        <dbReference type="ARBA" id="ARBA00022737"/>
    </source>
</evidence>
<dbReference type="PRINTS" id="PR00762">
    <property type="entry name" value="CLCHANNEL"/>
</dbReference>
<accession>A0A7J6NU90</accession>
<dbReference type="InterPro" id="IPR014743">
    <property type="entry name" value="Cl-channel_core"/>
</dbReference>
<proteinExistence type="predicted"/>